<keyword evidence="3" id="KW-1185">Reference proteome</keyword>
<reference evidence="3" key="1">
    <citation type="journal article" date="2019" name="Int. J. Syst. Evol. Microbiol.">
        <title>The Global Catalogue of Microorganisms (GCM) 10K type strain sequencing project: providing services to taxonomists for standard genome sequencing and annotation.</title>
        <authorList>
            <consortium name="The Broad Institute Genomics Platform"/>
            <consortium name="The Broad Institute Genome Sequencing Center for Infectious Disease"/>
            <person name="Wu L."/>
            <person name="Ma J."/>
        </authorList>
    </citation>
    <scope>NUCLEOTIDE SEQUENCE [LARGE SCALE GENOMIC DNA]</scope>
    <source>
        <strain evidence="3">CCUG 58938</strain>
    </source>
</reference>
<sequence length="167" mass="18894">MRASESDQLKKRIRVLIIAFMGALIFSGITAFPIEWELRIAHTWIQQCACSNTVTQWLEKVYTGVCDTNARYPFISYGTDWLAFAHIVIAIAFIGPLRDPVRNIWVIEFGMIACVCIFPLAFIAGAVRGIPVYWRILDCLFGVVGGLLLAACYIRVKQLERLQTIHL</sequence>
<comment type="caution">
    <text evidence="2">The sequence shown here is derived from an EMBL/GenBank/DDBJ whole genome shotgun (WGS) entry which is preliminary data.</text>
</comment>
<feature type="transmembrane region" description="Helical" evidence="1">
    <location>
        <begin position="12"/>
        <end position="34"/>
    </location>
</feature>
<evidence type="ECO:0008006" key="4">
    <source>
        <dbReference type="Google" id="ProtNLM"/>
    </source>
</evidence>
<keyword evidence="1" id="KW-1133">Transmembrane helix</keyword>
<organism evidence="2 3">
    <name type="scientific">Ohtaekwangia kribbensis</name>
    <dbReference type="NCBI Taxonomy" id="688913"/>
    <lineage>
        <taxon>Bacteria</taxon>
        <taxon>Pseudomonadati</taxon>
        <taxon>Bacteroidota</taxon>
        <taxon>Cytophagia</taxon>
        <taxon>Cytophagales</taxon>
        <taxon>Fulvivirgaceae</taxon>
        <taxon>Ohtaekwangia</taxon>
    </lineage>
</organism>
<proteinExistence type="predicted"/>
<dbReference type="Proteomes" id="UP001597112">
    <property type="component" value="Unassembled WGS sequence"/>
</dbReference>
<gene>
    <name evidence="2" type="ORF">ACFQ21_10030</name>
</gene>
<dbReference type="EMBL" id="JBHTKA010000002">
    <property type="protein sequence ID" value="MFD0999647.1"/>
    <property type="molecule type" value="Genomic_DNA"/>
</dbReference>
<accession>A0ABW3K092</accession>
<keyword evidence="1" id="KW-0812">Transmembrane</keyword>
<evidence type="ECO:0000256" key="1">
    <source>
        <dbReference type="SAM" id="Phobius"/>
    </source>
</evidence>
<keyword evidence="1" id="KW-0472">Membrane</keyword>
<name>A0ABW3K092_9BACT</name>
<dbReference type="RefSeq" id="WP_377578515.1">
    <property type="nucleotide sequence ID" value="NZ_JBHTKA010000002.1"/>
</dbReference>
<feature type="transmembrane region" description="Helical" evidence="1">
    <location>
        <begin position="132"/>
        <end position="154"/>
    </location>
</feature>
<evidence type="ECO:0000313" key="2">
    <source>
        <dbReference type="EMBL" id="MFD0999647.1"/>
    </source>
</evidence>
<feature type="transmembrane region" description="Helical" evidence="1">
    <location>
        <begin position="104"/>
        <end position="126"/>
    </location>
</feature>
<protein>
    <recommendedName>
        <fullName evidence="4">VanZ-like domain-containing protein</fullName>
    </recommendedName>
</protein>
<feature type="transmembrane region" description="Helical" evidence="1">
    <location>
        <begin position="81"/>
        <end position="97"/>
    </location>
</feature>
<evidence type="ECO:0000313" key="3">
    <source>
        <dbReference type="Proteomes" id="UP001597112"/>
    </source>
</evidence>